<dbReference type="AlphaFoldDB" id="A0A0K1Q2P1"/>
<dbReference type="InterPro" id="IPR002078">
    <property type="entry name" value="Sigma_54_int"/>
</dbReference>
<dbReference type="SUPFAM" id="SSF46689">
    <property type="entry name" value="Homeodomain-like"/>
    <property type="match status" value="1"/>
</dbReference>
<keyword evidence="3" id="KW-0238">DNA-binding</keyword>
<dbReference type="GO" id="GO:0005524">
    <property type="term" value="F:ATP binding"/>
    <property type="evidence" value="ECO:0007669"/>
    <property type="project" value="UniProtKB-KW"/>
</dbReference>
<dbReference type="Pfam" id="PF00158">
    <property type="entry name" value="Sigma54_activat"/>
    <property type="match status" value="1"/>
</dbReference>
<accession>A0A0K1Q2P1</accession>
<dbReference type="EMBL" id="CP012333">
    <property type="protein sequence ID" value="AKU99997.1"/>
    <property type="molecule type" value="Genomic_DNA"/>
</dbReference>
<protein>
    <submittedName>
        <fullName evidence="7">Response regulator of zinc sigma-54-dependent two-component system</fullName>
    </submittedName>
</protein>
<evidence type="ECO:0000313" key="7">
    <source>
        <dbReference type="EMBL" id="AKU99997.1"/>
    </source>
</evidence>
<dbReference type="Pfam" id="PF00498">
    <property type="entry name" value="FHA"/>
    <property type="match status" value="1"/>
</dbReference>
<feature type="domain" description="Sigma-54 factor interaction" evidence="6">
    <location>
        <begin position="107"/>
        <end position="331"/>
    </location>
</feature>
<evidence type="ECO:0000256" key="2">
    <source>
        <dbReference type="ARBA" id="ARBA00022840"/>
    </source>
</evidence>
<dbReference type="InterPro" id="IPR025943">
    <property type="entry name" value="Sigma_54_int_dom_ATP-bd_2"/>
</dbReference>
<feature type="region of interest" description="Disordered" evidence="4">
    <location>
        <begin position="341"/>
        <end position="365"/>
    </location>
</feature>
<dbReference type="CDD" id="cd00009">
    <property type="entry name" value="AAA"/>
    <property type="match status" value="1"/>
</dbReference>
<dbReference type="SMART" id="SM00240">
    <property type="entry name" value="FHA"/>
    <property type="match status" value="1"/>
</dbReference>
<organism evidence="7 8">
    <name type="scientific">Labilithrix luteola</name>
    <dbReference type="NCBI Taxonomy" id="1391654"/>
    <lineage>
        <taxon>Bacteria</taxon>
        <taxon>Pseudomonadati</taxon>
        <taxon>Myxococcota</taxon>
        <taxon>Polyangia</taxon>
        <taxon>Polyangiales</taxon>
        <taxon>Labilitrichaceae</taxon>
        <taxon>Labilithrix</taxon>
    </lineage>
</organism>
<dbReference type="FunFam" id="3.40.50.300:FF:000006">
    <property type="entry name" value="DNA-binding transcriptional regulator NtrC"/>
    <property type="match status" value="1"/>
</dbReference>
<dbReference type="Gene3D" id="2.60.200.20">
    <property type="match status" value="1"/>
</dbReference>
<dbReference type="GO" id="GO:0006355">
    <property type="term" value="P:regulation of DNA-templated transcription"/>
    <property type="evidence" value="ECO:0007669"/>
    <property type="project" value="InterPro"/>
</dbReference>
<evidence type="ECO:0000313" key="8">
    <source>
        <dbReference type="Proteomes" id="UP000064967"/>
    </source>
</evidence>
<dbReference type="Pfam" id="PF25601">
    <property type="entry name" value="AAA_lid_14"/>
    <property type="match status" value="1"/>
</dbReference>
<dbReference type="PANTHER" id="PTHR32071:SF117">
    <property type="entry name" value="PTS-DEPENDENT DIHYDROXYACETONE KINASE OPERON REGULATORY PROTEIN-RELATED"/>
    <property type="match status" value="1"/>
</dbReference>
<dbReference type="PROSITE" id="PS50045">
    <property type="entry name" value="SIGMA54_INTERACT_4"/>
    <property type="match status" value="1"/>
</dbReference>
<dbReference type="Gene3D" id="3.40.50.300">
    <property type="entry name" value="P-loop containing nucleotide triphosphate hydrolases"/>
    <property type="match status" value="1"/>
</dbReference>
<dbReference type="InterPro" id="IPR008984">
    <property type="entry name" value="SMAD_FHA_dom_sf"/>
</dbReference>
<dbReference type="Gene3D" id="1.10.8.60">
    <property type="match status" value="1"/>
</dbReference>
<evidence type="ECO:0000256" key="1">
    <source>
        <dbReference type="ARBA" id="ARBA00022741"/>
    </source>
</evidence>
<evidence type="ECO:0000256" key="3">
    <source>
        <dbReference type="ARBA" id="ARBA00023125"/>
    </source>
</evidence>
<dbReference type="STRING" id="1391654.AKJ09_06661"/>
<name>A0A0K1Q2P1_9BACT</name>
<dbReference type="InterPro" id="IPR009057">
    <property type="entry name" value="Homeodomain-like_sf"/>
</dbReference>
<dbReference type="Proteomes" id="UP000064967">
    <property type="component" value="Chromosome"/>
</dbReference>
<dbReference type="Gene3D" id="1.10.10.60">
    <property type="entry name" value="Homeodomain-like"/>
    <property type="match status" value="1"/>
</dbReference>
<dbReference type="GO" id="GO:0003677">
    <property type="term" value="F:DNA binding"/>
    <property type="evidence" value="ECO:0007669"/>
    <property type="project" value="UniProtKB-KW"/>
</dbReference>
<evidence type="ECO:0000259" key="5">
    <source>
        <dbReference type="PROSITE" id="PS50006"/>
    </source>
</evidence>
<gene>
    <name evidence="7" type="ORF">AKJ09_06661</name>
</gene>
<keyword evidence="8" id="KW-1185">Reference proteome</keyword>
<evidence type="ECO:0000259" key="6">
    <source>
        <dbReference type="PROSITE" id="PS50045"/>
    </source>
</evidence>
<dbReference type="PANTHER" id="PTHR32071">
    <property type="entry name" value="TRANSCRIPTIONAL REGULATORY PROTEIN"/>
    <property type="match status" value="1"/>
</dbReference>
<dbReference type="SUPFAM" id="SSF52540">
    <property type="entry name" value="P-loop containing nucleoside triphosphate hydrolases"/>
    <property type="match status" value="1"/>
</dbReference>
<dbReference type="InterPro" id="IPR000253">
    <property type="entry name" value="FHA_dom"/>
</dbReference>
<evidence type="ECO:0000256" key="4">
    <source>
        <dbReference type="SAM" id="MobiDB-lite"/>
    </source>
</evidence>
<dbReference type="KEGG" id="llu:AKJ09_06661"/>
<dbReference type="CDD" id="cd00060">
    <property type="entry name" value="FHA"/>
    <property type="match status" value="1"/>
</dbReference>
<reference evidence="7 8" key="1">
    <citation type="submission" date="2015-08" db="EMBL/GenBank/DDBJ databases">
        <authorList>
            <person name="Babu N.S."/>
            <person name="Beckwith C.J."/>
            <person name="Beseler K.G."/>
            <person name="Brison A."/>
            <person name="Carone J.V."/>
            <person name="Caskin T.P."/>
            <person name="Diamond M."/>
            <person name="Durham M.E."/>
            <person name="Foxe J.M."/>
            <person name="Go M."/>
            <person name="Henderson B.A."/>
            <person name="Jones I.B."/>
            <person name="McGettigan J.A."/>
            <person name="Micheletti S.J."/>
            <person name="Nasrallah M.E."/>
            <person name="Ortiz D."/>
            <person name="Piller C.R."/>
            <person name="Privatt S.R."/>
            <person name="Schneider S.L."/>
            <person name="Sharp S."/>
            <person name="Smith T.C."/>
            <person name="Stanton J.D."/>
            <person name="Ullery H.E."/>
            <person name="Wilson R.J."/>
            <person name="Serrano M.G."/>
            <person name="Buck G."/>
            <person name="Lee V."/>
            <person name="Wang Y."/>
            <person name="Carvalho R."/>
            <person name="Voegtly L."/>
            <person name="Shi R."/>
            <person name="Duckworth R."/>
            <person name="Johnson A."/>
            <person name="Loviza R."/>
            <person name="Walstead R."/>
            <person name="Shah Z."/>
            <person name="Kiflezghi M."/>
            <person name="Wade K."/>
            <person name="Ball S.L."/>
            <person name="Bradley K.W."/>
            <person name="Asai D.J."/>
            <person name="Bowman C.A."/>
            <person name="Russell D.A."/>
            <person name="Pope W.H."/>
            <person name="Jacobs-Sera D."/>
            <person name="Hendrix R.W."/>
            <person name="Hatfull G.F."/>
        </authorList>
    </citation>
    <scope>NUCLEOTIDE SEQUENCE [LARGE SCALE GENOMIC DNA]</scope>
    <source>
        <strain evidence="7 8">DSM 27648</strain>
    </source>
</reference>
<dbReference type="InterPro" id="IPR058031">
    <property type="entry name" value="AAA_lid_NorR"/>
</dbReference>
<sequence>MWTDDTGEHTTVIDGRQLVGSAARSGIVIQDGTVSRLHAEFEARRDGLWVRDLGSRNGTYVEGLQVSGARVPDHGKVRLGAVELVVDYEAEPRKAVPVWREARFGRLVGTSLAMRELFAALARISPLDAPVLIQGETGTGKELVAQAIHDASTRAGKPFVVVDCAALPENLLDAELFGHAQGAFSGATTARAGAVELADGGTVFLDEIGELPISMQPKLLRVLESKTVRRLGETTQRQADVRFISSTHRDLLTMVSAGEFREDLYFRLAALPISVPALRDRREDIELLVNHFLEQSKSPGSADPELLRELLGRPWRGNVRELRNFVERARALGADQALAMSEPTRQRPPVDAVAASEPTSGTTPSKLVTADEKVFDQKYRDFRDAWLDLGEREYVQRLLARHERNVSAAARAAEIHRTYIYRLIRKHEI</sequence>
<feature type="domain" description="FHA" evidence="5">
    <location>
        <begin position="12"/>
        <end position="66"/>
    </location>
</feature>
<dbReference type="PROSITE" id="PS00675">
    <property type="entry name" value="SIGMA54_INTERACT_1"/>
    <property type="match status" value="1"/>
</dbReference>
<dbReference type="SUPFAM" id="SSF49879">
    <property type="entry name" value="SMAD/FHA domain"/>
    <property type="match status" value="1"/>
</dbReference>
<dbReference type="InterPro" id="IPR027417">
    <property type="entry name" value="P-loop_NTPase"/>
</dbReference>
<keyword evidence="1" id="KW-0547">Nucleotide-binding</keyword>
<dbReference type="InterPro" id="IPR025662">
    <property type="entry name" value="Sigma_54_int_dom_ATP-bd_1"/>
</dbReference>
<dbReference type="InterPro" id="IPR003593">
    <property type="entry name" value="AAA+_ATPase"/>
</dbReference>
<dbReference type="PROSITE" id="PS00676">
    <property type="entry name" value="SIGMA54_INTERACT_2"/>
    <property type="match status" value="1"/>
</dbReference>
<proteinExistence type="predicted"/>
<keyword evidence="2" id="KW-0067">ATP-binding</keyword>
<dbReference type="SMART" id="SM00382">
    <property type="entry name" value="AAA"/>
    <property type="match status" value="1"/>
</dbReference>
<dbReference type="PROSITE" id="PS50006">
    <property type="entry name" value="FHA_DOMAIN"/>
    <property type="match status" value="1"/>
</dbReference>